<dbReference type="PRINTS" id="PR00344">
    <property type="entry name" value="BCTRLSENSOR"/>
</dbReference>
<dbReference type="AlphaFoldDB" id="A0A412AW43"/>
<comment type="catalytic activity">
    <reaction evidence="1">
        <text>ATP + protein L-histidine = ADP + protein N-phospho-L-histidine.</text>
        <dbReference type="EC" id="2.7.13.3"/>
    </reaction>
</comment>
<dbReference type="EC" id="2.7.13.3" evidence="3"/>
<evidence type="ECO:0000313" key="17">
    <source>
        <dbReference type="EMBL" id="RGQ38599.1"/>
    </source>
</evidence>
<dbReference type="CDD" id="cd00075">
    <property type="entry name" value="HATPase"/>
    <property type="match status" value="1"/>
</dbReference>
<dbReference type="InterPro" id="IPR004358">
    <property type="entry name" value="Sig_transdc_His_kin-like_C"/>
</dbReference>
<dbReference type="PANTHER" id="PTHR45528">
    <property type="entry name" value="SENSOR HISTIDINE KINASE CPXA"/>
    <property type="match status" value="1"/>
</dbReference>
<dbReference type="InterPro" id="IPR036097">
    <property type="entry name" value="HisK_dim/P_sf"/>
</dbReference>
<keyword evidence="11 14" id="KW-1133">Transmembrane helix</keyword>
<evidence type="ECO:0000256" key="13">
    <source>
        <dbReference type="ARBA" id="ARBA00023136"/>
    </source>
</evidence>
<evidence type="ECO:0000256" key="7">
    <source>
        <dbReference type="ARBA" id="ARBA00022692"/>
    </source>
</evidence>
<dbReference type="SMART" id="SM00387">
    <property type="entry name" value="HATPase_c"/>
    <property type="match status" value="1"/>
</dbReference>
<evidence type="ECO:0000256" key="3">
    <source>
        <dbReference type="ARBA" id="ARBA00012438"/>
    </source>
</evidence>
<dbReference type="Pfam" id="PF02518">
    <property type="entry name" value="HATPase_c"/>
    <property type="match status" value="1"/>
</dbReference>
<keyword evidence="9 17" id="KW-0418">Kinase</keyword>
<protein>
    <recommendedName>
        <fullName evidence="3">histidine kinase</fullName>
        <ecNumber evidence="3">2.7.13.3</ecNumber>
    </recommendedName>
</protein>
<dbReference type="GO" id="GO:0000155">
    <property type="term" value="F:phosphorelay sensor kinase activity"/>
    <property type="evidence" value="ECO:0007669"/>
    <property type="project" value="InterPro"/>
</dbReference>
<dbReference type="EMBL" id="QRTC01000038">
    <property type="protein sequence ID" value="RGQ38599.1"/>
    <property type="molecule type" value="Genomic_DNA"/>
</dbReference>
<dbReference type="InterPro" id="IPR003660">
    <property type="entry name" value="HAMP_dom"/>
</dbReference>
<name>A0A412AW43_9FIRM</name>
<dbReference type="CDD" id="cd06225">
    <property type="entry name" value="HAMP"/>
    <property type="match status" value="1"/>
</dbReference>
<feature type="transmembrane region" description="Helical" evidence="14">
    <location>
        <begin position="166"/>
        <end position="191"/>
    </location>
</feature>
<dbReference type="PANTHER" id="PTHR45528:SF1">
    <property type="entry name" value="SENSOR HISTIDINE KINASE CPXA"/>
    <property type="match status" value="1"/>
</dbReference>
<evidence type="ECO:0000256" key="11">
    <source>
        <dbReference type="ARBA" id="ARBA00022989"/>
    </source>
</evidence>
<evidence type="ECO:0000256" key="12">
    <source>
        <dbReference type="ARBA" id="ARBA00023012"/>
    </source>
</evidence>
<dbReference type="Pfam" id="PF00512">
    <property type="entry name" value="HisKA"/>
    <property type="match status" value="1"/>
</dbReference>
<keyword evidence="12" id="KW-0902">Two-component regulatory system</keyword>
<comment type="caution">
    <text evidence="17">The sequence shown here is derived from an EMBL/GenBank/DDBJ whole genome shotgun (WGS) entry which is preliminary data.</text>
</comment>
<accession>A0A412AW43</accession>
<evidence type="ECO:0000256" key="6">
    <source>
        <dbReference type="ARBA" id="ARBA00022679"/>
    </source>
</evidence>
<evidence type="ECO:0000256" key="8">
    <source>
        <dbReference type="ARBA" id="ARBA00022741"/>
    </source>
</evidence>
<dbReference type="InterPro" id="IPR003661">
    <property type="entry name" value="HisK_dim/P_dom"/>
</dbReference>
<dbReference type="GO" id="GO:0005886">
    <property type="term" value="C:plasma membrane"/>
    <property type="evidence" value="ECO:0007669"/>
    <property type="project" value="UniProtKB-SubCell"/>
</dbReference>
<comment type="subcellular location">
    <subcellularLocation>
        <location evidence="2">Cell membrane</location>
        <topology evidence="2">Multi-pass membrane protein</topology>
    </subcellularLocation>
</comment>
<dbReference type="Gene3D" id="1.10.287.130">
    <property type="match status" value="1"/>
</dbReference>
<keyword evidence="10" id="KW-0067">ATP-binding</keyword>
<dbReference type="InterPro" id="IPR005467">
    <property type="entry name" value="His_kinase_dom"/>
</dbReference>
<keyword evidence="8" id="KW-0547">Nucleotide-binding</keyword>
<dbReference type="Proteomes" id="UP000284751">
    <property type="component" value="Unassembled WGS sequence"/>
</dbReference>
<feature type="domain" description="Histidine kinase" evidence="15">
    <location>
        <begin position="253"/>
        <end position="467"/>
    </location>
</feature>
<evidence type="ECO:0000256" key="4">
    <source>
        <dbReference type="ARBA" id="ARBA00022475"/>
    </source>
</evidence>
<dbReference type="CDD" id="cd00082">
    <property type="entry name" value="HisKA"/>
    <property type="match status" value="1"/>
</dbReference>
<evidence type="ECO:0000313" key="18">
    <source>
        <dbReference type="Proteomes" id="UP000284751"/>
    </source>
</evidence>
<feature type="domain" description="HAMP" evidence="16">
    <location>
        <begin position="193"/>
        <end position="245"/>
    </location>
</feature>
<evidence type="ECO:0000259" key="16">
    <source>
        <dbReference type="PROSITE" id="PS50885"/>
    </source>
</evidence>
<organism evidence="17 18">
    <name type="scientific">[Clostridium] leptum</name>
    <dbReference type="NCBI Taxonomy" id="1535"/>
    <lineage>
        <taxon>Bacteria</taxon>
        <taxon>Bacillati</taxon>
        <taxon>Bacillota</taxon>
        <taxon>Clostridia</taxon>
        <taxon>Eubacteriales</taxon>
        <taxon>Oscillospiraceae</taxon>
        <taxon>Oscillospiraceae incertae sedis</taxon>
    </lineage>
</organism>
<sequence length="476" mass="53282">MHIRGITKRWLINSLGLIVIILVILILSFAFVVRNYYYNGIQSTIQGHVSGISSYFSGSLDDYSSFNATAVNYVETFSDKEQMELMAFDRHDRSLITSTGFEVDQKQAMPDYELAQSSDEGAAIWTGTLNSGEKVMAVTQAMYSSSGDYMGAVRYVVSLESANRKIFMSVSLLLLVGCMVIFFVVLSNTYFIRSIVKPLGKISAVARRIAQGDFKVRIRKSHDDEIGDLCDTINDMAQALGETEKMKNDFISSVSHELRTPLTAIKGWAETMKMTGPADAVTMEKGMSIIVRETERLSGIVEELLDFSRMQNKAMVLMMDKIDLLAELDEAVYMYRERAILENKHLDFEEPESISPVLADKNRMRQVFVNVIDNALKYTPEDGMVSIRVQEDEKFIHIYIVDNGCGIPAEHLPRVKDKFYKANQTQRGSGIGLAVADEIMTLHSGSLQIESEEGVGTTVIISIPKIQPDKGDQKQE</sequence>
<gene>
    <name evidence="17" type="ORF">DWY99_09600</name>
</gene>
<evidence type="ECO:0000256" key="5">
    <source>
        <dbReference type="ARBA" id="ARBA00022553"/>
    </source>
</evidence>
<keyword evidence="7 14" id="KW-0812">Transmembrane</keyword>
<dbReference type="FunFam" id="3.30.565.10:FF:000006">
    <property type="entry name" value="Sensor histidine kinase WalK"/>
    <property type="match status" value="1"/>
</dbReference>
<feature type="transmembrane region" description="Helical" evidence="14">
    <location>
        <begin position="12"/>
        <end position="33"/>
    </location>
</feature>
<dbReference type="SUPFAM" id="SSF47384">
    <property type="entry name" value="Homodimeric domain of signal transducing histidine kinase"/>
    <property type="match status" value="1"/>
</dbReference>
<dbReference type="SMART" id="SM00388">
    <property type="entry name" value="HisKA"/>
    <property type="match status" value="1"/>
</dbReference>
<dbReference type="SMART" id="SM00304">
    <property type="entry name" value="HAMP"/>
    <property type="match status" value="1"/>
</dbReference>
<evidence type="ECO:0000256" key="2">
    <source>
        <dbReference type="ARBA" id="ARBA00004651"/>
    </source>
</evidence>
<dbReference type="PROSITE" id="PS50109">
    <property type="entry name" value="HIS_KIN"/>
    <property type="match status" value="1"/>
</dbReference>
<dbReference type="SUPFAM" id="SSF158472">
    <property type="entry name" value="HAMP domain-like"/>
    <property type="match status" value="1"/>
</dbReference>
<keyword evidence="4" id="KW-1003">Cell membrane</keyword>
<keyword evidence="13 14" id="KW-0472">Membrane</keyword>
<dbReference type="InterPro" id="IPR003594">
    <property type="entry name" value="HATPase_dom"/>
</dbReference>
<reference evidence="17 18" key="1">
    <citation type="submission" date="2018-08" db="EMBL/GenBank/DDBJ databases">
        <title>A genome reference for cultivated species of the human gut microbiota.</title>
        <authorList>
            <person name="Zou Y."/>
            <person name="Xue W."/>
            <person name="Luo G."/>
        </authorList>
    </citation>
    <scope>NUCLEOTIDE SEQUENCE [LARGE SCALE GENOMIC DNA]</scope>
    <source>
        <strain evidence="17 18">AF28-26</strain>
    </source>
</reference>
<dbReference type="Pfam" id="PF00672">
    <property type="entry name" value="HAMP"/>
    <property type="match status" value="1"/>
</dbReference>
<dbReference type="InterPro" id="IPR050398">
    <property type="entry name" value="HssS/ArlS-like"/>
</dbReference>
<dbReference type="GO" id="GO:0005524">
    <property type="term" value="F:ATP binding"/>
    <property type="evidence" value="ECO:0007669"/>
    <property type="project" value="UniProtKB-KW"/>
</dbReference>
<keyword evidence="5" id="KW-0597">Phosphoprotein</keyword>
<proteinExistence type="predicted"/>
<evidence type="ECO:0000256" key="10">
    <source>
        <dbReference type="ARBA" id="ARBA00022840"/>
    </source>
</evidence>
<dbReference type="SUPFAM" id="SSF55874">
    <property type="entry name" value="ATPase domain of HSP90 chaperone/DNA topoisomerase II/histidine kinase"/>
    <property type="match status" value="1"/>
</dbReference>
<dbReference type="PROSITE" id="PS50885">
    <property type="entry name" value="HAMP"/>
    <property type="match status" value="1"/>
</dbReference>
<keyword evidence="6" id="KW-0808">Transferase</keyword>
<evidence type="ECO:0000256" key="9">
    <source>
        <dbReference type="ARBA" id="ARBA00022777"/>
    </source>
</evidence>
<dbReference type="Gene3D" id="6.10.340.10">
    <property type="match status" value="1"/>
</dbReference>
<dbReference type="Gene3D" id="3.30.565.10">
    <property type="entry name" value="Histidine kinase-like ATPase, C-terminal domain"/>
    <property type="match status" value="1"/>
</dbReference>
<dbReference type="InterPro" id="IPR036890">
    <property type="entry name" value="HATPase_C_sf"/>
</dbReference>
<dbReference type="FunFam" id="1.10.287.130:FF:000001">
    <property type="entry name" value="Two-component sensor histidine kinase"/>
    <property type="match status" value="1"/>
</dbReference>
<evidence type="ECO:0000256" key="1">
    <source>
        <dbReference type="ARBA" id="ARBA00000085"/>
    </source>
</evidence>
<evidence type="ECO:0000259" key="15">
    <source>
        <dbReference type="PROSITE" id="PS50109"/>
    </source>
</evidence>
<evidence type="ECO:0000256" key="14">
    <source>
        <dbReference type="SAM" id="Phobius"/>
    </source>
</evidence>